<dbReference type="OrthoDB" id="408373at2759"/>
<dbReference type="PANTHER" id="PTHR10992:SF1002">
    <property type="entry name" value="SALICYLIC ACID-BINDING PROTEIN 2-LIKE"/>
    <property type="match status" value="1"/>
</dbReference>
<dbReference type="Gene3D" id="3.40.50.1820">
    <property type="entry name" value="alpha/beta hydrolase"/>
    <property type="match status" value="2"/>
</dbReference>
<dbReference type="SUPFAM" id="SSF53474">
    <property type="entry name" value="alpha/beta-Hydrolases"/>
    <property type="match status" value="2"/>
</dbReference>
<dbReference type="Pfam" id="PF12697">
    <property type="entry name" value="Abhydrolase_6"/>
    <property type="match status" value="2"/>
</dbReference>
<feature type="domain" description="AB hydrolase-1" evidence="1">
    <location>
        <begin position="45"/>
        <end position="283"/>
    </location>
</feature>
<organism evidence="2 3">
    <name type="scientific">Carnegiea gigantea</name>
    <dbReference type="NCBI Taxonomy" id="171969"/>
    <lineage>
        <taxon>Eukaryota</taxon>
        <taxon>Viridiplantae</taxon>
        <taxon>Streptophyta</taxon>
        <taxon>Embryophyta</taxon>
        <taxon>Tracheophyta</taxon>
        <taxon>Spermatophyta</taxon>
        <taxon>Magnoliopsida</taxon>
        <taxon>eudicotyledons</taxon>
        <taxon>Gunneridae</taxon>
        <taxon>Pentapetalae</taxon>
        <taxon>Caryophyllales</taxon>
        <taxon>Cactineae</taxon>
        <taxon>Cactaceae</taxon>
        <taxon>Cactoideae</taxon>
        <taxon>Echinocereeae</taxon>
        <taxon>Carnegiea</taxon>
    </lineage>
</organism>
<keyword evidence="3" id="KW-1185">Reference proteome</keyword>
<dbReference type="EMBL" id="JAKOGI010000149">
    <property type="protein sequence ID" value="KAJ8441933.1"/>
    <property type="molecule type" value="Genomic_DNA"/>
</dbReference>
<comment type="caution">
    <text evidence="2">The sequence shown here is derived from an EMBL/GenBank/DDBJ whole genome shotgun (WGS) entry which is preliminary data.</text>
</comment>
<dbReference type="InterPro" id="IPR000073">
    <property type="entry name" value="AB_hydrolase_1"/>
</dbReference>
<dbReference type="InterPro" id="IPR045889">
    <property type="entry name" value="MES/HNL"/>
</dbReference>
<reference evidence="2" key="1">
    <citation type="submission" date="2022-04" db="EMBL/GenBank/DDBJ databases">
        <title>Carnegiea gigantea Genome sequencing and assembly v2.</title>
        <authorList>
            <person name="Copetti D."/>
            <person name="Sanderson M.J."/>
            <person name="Burquez A."/>
            <person name="Wojciechowski M.F."/>
        </authorList>
    </citation>
    <scope>NUCLEOTIDE SEQUENCE</scope>
    <source>
        <strain evidence="2">SGP5-SGP5p</strain>
        <tissue evidence="2">Aerial part</tissue>
    </source>
</reference>
<evidence type="ECO:0000313" key="3">
    <source>
        <dbReference type="Proteomes" id="UP001153076"/>
    </source>
</evidence>
<sequence length="579" mass="63942">MQAKKPNINPMEKKVRNPTTLGFVILVSLFLPGVCASSNDQSKHFVLVHGACLGAWSWYKMVPLLKSHGHSVTAIDLAASGINLLRANELRTMSDYTKPLMDFMESLPENEMVILVGHSYGGAAISQAMELFPHKITVAVFLTAFMPGPSLPFSLIFQQALSNVETALDNKVTFDDGPNNPPTTLIFGPNYISHVLYQHSPPEDAVLATMLVRPARLATGEELVFTEFRYGSVNRVFIISGGDQVLTKEIQEWMIEKNPPCRVLSIVGSDHMVMTSQPTQLLAHLPEEKDQFKANPMEENRRHPVILVLVILMSILFANVHASKEHNPKHFVLIHGACLGAWSWYKLIPPLKSYGHNVTAIDLAASGINLLRASDIRTFSDYSKPLMDFMESVPSTEKVILVGHSFGGAAISQAMELFPEKISVAVFVTASMPGPSLPLSEIVQKAINRIGSALDNKLNFDNGPNSPPTSFIFGAQYTTQVIYEFSPPQDPALAILLVRTVPLTSAEELVFTEARYGSVKRVFIIAEKDRVLTKEDQEWMIEKNPPSRVETISGSDHMVMTSKTPQLVAHLLDIARDFS</sequence>
<dbReference type="GO" id="GO:0009696">
    <property type="term" value="P:salicylic acid metabolic process"/>
    <property type="evidence" value="ECO:0007669"/>
    <property type="project" value="TreeGrafter"/>
</dbReference>
<accession>A0A9Q1KFK5</accession>
<evidence type="ECO:0000259" key="1">
    <source>
        <dbReference type="Pfam" id="PF12697"/>
    </source>
</evidence>
<gene>
    <name evidence="2" type="ORF">Cgig2_020078</name>
</gene>
<feature type="domain" description="AB hydrolase-1" evidence="1">
    <location>
        <begin position="331"/>
        <end position="569"/>
    </location>
</feature>
<dbReference type="Proteomes" id="UP001153076">
    <property type="component" value="Unassembled WGS sequence"/>
</dbReference>
<name>A0A9Q1KFK5_9CARY</name>
<dbReference type="GO" id="GO:0080032">
    <property type="term" value="F:methyl jasmonate esterase activity"/>
    <property type="evidence" value="ECO:0007669"/>
    <property type="project" value="TreeGrafter"/>
</dbReference>
<dbReference type="FunFam" id="3.40.50.1820:FF:000051">
    <property type="entry name" value="(S)-hydroxynitrile lyase"/>
    <property type="match status" value="2"/>
</dbReference>
<dbReference type="GO" id="GO:0080031">
    <property type="term" value="F:methyl salicylate esterase activity"/>
    <property type="evidence" value="ECO:0007669"/>
    <property type="project" value="TreeGrafter"/>
</dbReference>
<protein>
    <recommendedName>
        <fullName evidence="1">AB hydrolase-1 domain-containing protein</fullName>
    </recommendedName>
</protein>
<dbReference type="PANTHER" id="PTHR10992">
    <property type="entry name" value="METHYLESTERASE FAMILY MEMBER"/>
    <property type="match status" value="1"/>
</dbReference>
<dbReference type="GO" id="GO:0009694">
    <property type="term" value="P:jasmonic acid metabolic process"/>
    <property type="evidence" value="ECO:0007669"/>
    <property type="project" value="TreeGrafter"/>
</dbReference>
<dbReference type="AlphaFoldDB" id="A0A9Q1KFK5"/>
<evidence type="ECO:0000313" key="2">
    <source>
        <dbReference type="EMBL" id="KAJ8441933.1"/>
    </source>
</evidence>
<dbReference type="InterPro" id="IPR029058">
    <property type="entry name" value="AB_hydrolase_fold"/>
</dbReference>
<dbReference type="GO" id="GO:0080030">
    <property type="term" value="F:methyl indole-3-acetate esterase activity"/>
    <property type="evidence" value="ECO:0007669"/>
    <property type="project" value="TreeGrafter"/>
</dbReference>
<proteinExistence type="predicted"/>